<dbReference type="InterPro" id="IPR011006">
    <property type="entry name" value="CheY-like_superfamily"/>
</dbReference>
<keyword evidence="1 8" id="KW-0597">Phosphoprotein</keyword>
<evidence type="ECO:0000256" key="9">
    <source>
        <dbReference type="SAM" id="MobiDB-lite"/>
    </source>
</evidence>
<organism evidence="11 12">
    <name type="scientific">Cuscuta campestris</name>
    <dbReference type="NCBI Taxonomy" id="132261"/>
    <lineage>
        <taxon>Eukaryota</taxon>
        <taxon>Viridiplantae</taxon>
        <taxon>Streptophyta</taxon>
        <taxon>Embryophyta</taxon>
        <taxon>Tracheophyta</taxon>
        <taxon>Spermatophyta</taxon>
        <taxon>Magnoliopsida</taxon>
        <taxon>eudicotyledons</taxon>
        <taxon>Gunneridae</taxon>
        <taxon>Pentapetalae</taxon>
        <taxon>asterids</taxon>
        <taxon>lamiids</taxon>
        <taxon>Solanales</taxon>
        <taxon>Convolvulaceae</taxon>
        <taxon>Cuscuteae</taxon>
        <taxon>Cuscuta</taxon>
        <taxon>Cuscuta subgen. Grammica</taxon>
        <taxon>Cuscuta sect. Cleistogrammica</taxon>
    </lineage>
</organism>
<dbReference type="InterPro" id="IPR045279">
    <property type="entry name" value="ARR-like"/>
</dbReference>
<feature type="domain" description="Response regulatory" evidence="10">
    <location>
        <begin position="34"/>
        <end position="152"/>
    </location>
</feature>
<comment type="similarity">
    <text evidence="6">Belongs to the ARR family. Type-A subfamily.</text>
</comment>
<evidence type="ECO:0000256" key="7">
    <source>
        <dbReference type="ARBA" id="ARBA00043855"/>
    </source>
</evidence>
<keyword evidence="4" id="KW-0805">Transcription regulation</keyword>
<evidence type="ECO:0000256" key="2">
    <source>
        <dbReference type="ARBA" id="ARBA00022864"/>
    </source>
</evidence>
<proteinExistence type="inferred from homology"/>
<dbReference type="AlphaFoldDB" id="A0A484L6E7"/>
<feature type="modified residue" description="4-aspartylphosphate" evidence="8">
    <location>
        <position position="85"/>
    </location>
</feature>
<protein>
    <recommendedName>
        <fullName evidence="10">Response regulatory domain-containing protein</fullName>
    </recommendedName>
</protein>
<feature type="region of interest" description="Disordered" evidence="9">
    <location>
        <begin position="150"/>
        <end position="198"/>
    </location>
</feature>
<evidence type="ECO:0000256" key="8">
    <source>
        <dbReference type="PROSITE-ProRule" id="PRU00169"/>
    </source>
</evidence>
<evidence type="ECO:0000256" key="4">
    <source>
        <dbReference type="ARBA" id="ARBA00023015"/>
    </source>
</evidence>
<feature type="compositionally biased region" description="Low complexity" evidence="9">
    <location>
        <begin position="186"/>
        <end position="198"/>
    </location>
</feature>
<accession>A0A484L6E7</accession>
<evidence type="ECO:0000313" key="12">
    <source>
        <dbReference type="Proteomes" id="UP000595140"/>
    </source>
</evidence>
<comment type="function">
    <text evidence="7">Functions as a response regulator involved in His-to-Asp phosphorelay signal transduction system. Phosphorylation of the Asp residue in the receiver domain activates the ability of the protein to promote the transcription of target genes. Type-A response regulators seem to act as negative regulators of the cytokinin signaling.</text>
</comment>
<dbReference type="SMART" id="SM00448">
    <property type="entry name" value="REC"/>
    <property type="match status" value="1"/>
</dbReference>
<dbReference type="Pfam" id="PF00072">
    <property type="entry name" value="Response_reg"/>
    <property type="match status" value="1"/>
</dbReference>
<evidence type="ECO:0000259" key="10">
    <source>
        <dbReference type="PROSITE" id="PS50110"/>
    </source>
</evidence>
<reference evidence="11 12" key="1">
    <citation type="submission" date="2018-04" db="EMBL/GenBank/DDBJ databases">
        <authorList>
            <person name="Vogel A."/>
        </authorList>
    </citation>
    <scope>NUCLEOTIDE SEQUENCE [LARGE SCALE GENOMIC DNA]</scope>
</reference>
<feature type="compositionally biased region" description="Polar residues" evidence="9">
    <location>
        <begin position="166"/>
        <end position="176"/>
    </location>
</feature>
<name>A0A484L6E7_9ASTE</name>
<dbReference type="EMBL" id="OOIL02001079">
    <property type="protein sequence ID" value="VFQ71774.1"/>
    <property type="molecule type" value="Genomic_DNA"/>
</dbReference>
<gene>
    <name evidence="11" type="ORF">CCAM_LOCUS13550</name>
</gene>
<evidence type="ECO:0000256" key="5">
    <source>
        <dbReference type="ARBA" id="ARBA00023163"/>
    </source>
</evidence>
<evidence type="ECO:0000313" key="11">
    <source>
        <dbReference type="EMBL" id="VFQ71774.1"/>
    </source>
</evidence>
<keyword evidence="5" id="KW-0804">Transcription</keyword>
<dbReference type="PANTHER" id="PTHR43874:SF167">
    <property type="entry name" value="TWO-COMPONENT RESPONSE REGULATOR ARR9"/>
    <property type="match status" value="1"/>
</dbReference>
<dbReference type="GO" id="GO:0000160">
    <property type="term" value="P:phosphorelay signal transduction system"/>
    <property type="evidence" value="ECO:0007669"/>
    <property type="project" value="UniProtKB-KW"/>
</dbReference>
<keyword evidence="2" id="KW-0932">Cytokinin signaling pathway</keyword>
<dbReference type="SUPFAM" id="SSF52172">
    <property type="entry name" value="CheY-like"/>
    <property type="match status" value="1"/>
</dbReference>
<feature type="compositionally biased region" description="Low complexity" evidence="9">
    <location>
        <begin position="1"/>
        <end position="23"/>
    </location>
</feature>
<keyword evidence="12" id="KW-1185">Reference proteome</keyword>
<evidence type="ECO:0000256" key="1">
    <source>
        <dbReference type="ARBA" id="ARBA00022553"/>
    </source>
</evidence>
<keyword evidence="3" id="KW-0902">Two-component regulatory system</keyword>
<dbReference type="OrthoDB" id="1288831at2759"/>
<evidence type="ECO:0000256" key="6">
    <source>
        <dbReference type="ARBA" id="ARBA00038244"/>
    </source>
</evidence>
<dbReference type="GO" id="GO:0009736">
    <property type="term" value="P:cytokinin-activated signaling pathway"/>
    <property type="evidence" value="ECO:0007669"/>
    <property type="project" value="UniProtKB-KW"/>
</dbReference>
<dbReference type="PROSITE" id="PS50110">
    <property type="entry name" value="RESPONSE_REGULATORY"/>
    <property type="match status" value="1"/>
</dbReference>
<dbReference type="Proteomes" id="UP000595140">
    <property type="component" value="Unassembled WGS sequence"/>
</dbReference>
<sequence length="257" mass="27206">MEKAAGSSSSSANSSRSSSATSSPTKEKKPPQVHVLAVDDCASDRKLIERIFQASYCQVTTADCGHKALELLATLAPKVDLIVTDYSMPGMTGYELLKLVKASPSTKHIPVVILSSDNLPARINECKERGAQDFLIKPFKISDVKKIMPNTSNTKIRSRRSWKSARPSSWSNNSRLKPSPAPARQPPSSASTAAAVPRRAAVSHGRAATLDEAVLAAQIGETLAAIEGVAVDVDVAARISDNPAQIPGSSPPPHSAF</sequence>
<dbReference type="Gene3D" id="3.40.50.2300">
    <property type="match status" value="1"/>
</dbReference>
<dbReference type="InterPro" id="IPR001789">
    <property type="entry name" value="Sig_transdc_resp-reg_receiver"/>
</dbReference>
<feature type="region of interest" description="Disordered" evidence="9">
    <location>
        <begin position="1"/>
        <end position="32"/>
    </location>
</feature>
<dbReference type="PANTHER" id="PTHR43874">
    <property type="entry name" value="TWO-COMPONENT RESPONSE REGULATOR"/>
    <property type="match status" value="1"/>
</dbReference>
<evidence type="ECO:0000256" key="3">
    <source>
        <dbReference type="ARBA" id="ARBA00023012"/>
    </source>
</evidence>